<sequence>METWHIVVKGRVQGVGYRVACAGQAGRSVSTAGCATGTMAPSR</sequence>
<evidence type="ECO:0000259" key="2">
    <source>
        <dbReference type="PROSITE" id="PS51160"/>
    </source>
</evidence>
<organism evidence="3 4">
    <name type="scientific">Cupriavidus basilensis OR16</name>
    <dbReference type="NCBI Taxonomy" id="1127483"/>
    <lineage>
        <taxon>Bacteria</taxon>
        <taxon>Pseudomonadati</taxon>
        <taxon>Pseudomonadota</taxon>
        <taxon>Betaproteobacteria</taxon>
        <taxon>Burkholderiales</taxon>
        <taxon>Burkholderiaceae</taxon>
        <taxon>Cupriavidus</taxon>
    </lineage>
</organism>
<evidence type="ECO:0000313" key="3">
    <source>
        <dbReference type="EMBL" id="EHP39046.1"/>
    </source>
</evidence>
<feature type="domain" description="Acylphosphatase-like" evidence="2">
    <location>
        <begin position="3"/>
        <end position="43"/>
    </location>
</feature>
<dbReference type="Proteomes" id="UP000005808">
    <property type="component" value="Unassembled WGS sequence"/>
</dbReference>
<comment type="caution">
    <text evidence="1">Lacks conserved residue(s) required for the propagation of feature annotation.</text>
</comment>
<gene>
    <name evidence="3" type="ORF">OR16_33593</name>
</gene>
<evidence type="ECO:0000256" key="1">
    <source>
        <dbReference type="PROSITE-ProRule" id="PRU00520"/>
    </source>
</evidence>
<dbReference type="Gene3D" id="3.30.70.100">
    <property type="match status" value="1"/>
</dbReference>
<dbReference type="AlphaFoldDB" id="H1SEI7"/>
<comment type="caution">
    <text evidence="3">The sequence shown here is derived from an EMBL/GenBank/DDBJ whole genome shotgun (WGS) entry which is preliminary data.</text>
</comment>
<dbReference type="InterPro" id="IPR001792">
    <property type="entry name" value="Acylphosphatase-like_dom"/>
</dbReference>
<dbReference type="EMBL" id="AHJE01000101">
    <property type="protein sequence ID" value="EHP39046.1"/>
    <property type="molecule type" value="Genomic_DNA"/>
</dbReference>
<accession>H1SEI7</accession>
<name>H1SEI7_9BURK</name>
<evidence type="ECO:0000313" key="4">
    <source>
        <dbReference type="Proteomes" id="UP000005808"/>
    </source>
</evidence>
<dbReference type="PATRIC" id="fig|1127483.3.peg.6705"/>
<reference evidence="3 4" key="1">
    <citation type="journal article" date="2012" name="J. Bacteriol.">
        <title>De Novo Genome Project of Cupriavidus basilensis OR16.</title>
        <authorList>
            <person name="Cserhati M."/>
            <person name="Kriszt B."/>
            <person name="Szoboszlay S."/>
            <person name="Toth A."/>
            <person name="Szabo I."/>
            <person name="Tancsics A."/>
            <person name="Nagy I."/>
            <person name="Horvath B."/>
            <person name="Nagy I."/>
            <person name="Kukolya J."/>
        </authorList>
    </citation>
    <scope>NUCLEOTIDE SEQUENCE [LARGE SCALE GENOMIC DNA]</scope>
    <source>
        <strain evidence="3 4">OR16</strain>
    </source>
</reference>
<dbReference type="InterPro" id="IPR036046">
    <property type="entry name" value="Acylphosphatase-like_dom_sf"/>
</dbReference>
<dbReference type="SUPFAM" id="SSF54975">
    <property type="entry name" value="Acylphosphatase/BLUF domain-like"/>
    <property type="match status" value="1"/>
</dbReference>
<protein>
    <recommendedName>
        <fullName evidence="2">Acylphosphatase-like domain-containing protein</fullName>
    </recommendedName>
</protein>
<dbReference type="PROSITE" id="PS51160">
    <property type="entry name" value="ACYLPHOSPHATASE_3"/>
    <property type="match status" value="1"/>
</dbReference>
<proteinExistence type="predicted"/>